<reference evidence="9" key="2">
    <citation type="submission" date="2025-08" db="UniProtKB">
        <authorList>
            <consortium name="Ensembl"/>
        </authorList>
    </citation>
    <scope>IDENTIFICATION</scope>
</reference>
<keyword evidence="5" id="KW-1015">Disulfide bond</keyword>
<dbReference type="Pfam" id="PF00229">
    <property type="entry name" value="TNF"/>
    <property type="match status" value="1"/>
</dbReference>
<dbReference type="SUPFAM" id="SSF49842">
    <property type="entry name" value="TNF-like"/>
    <property type="match status" value="1"/>
</dbReference>
<dbReference type="PANTHER" id="PTHR15151">
    <property type="entry name" value="PROTEIN EIGER"/>
    <property type="match status" value="1"/>
</dbReference>
<dbReference type="GO" id="GO:0006955">
    <property type="term" value="P:immune response"/>
    <property type="evidence" value="ECO:0007669"/>
    <property type="project" value="InterPro"/>
</dbReference>
<evidence type="ECO:0000313" key="9">
    <source>
        <dbReference type="Ensembl" id="ENSCJPP00005019727.1"/>
    </source>
</evidence>
<reference evidence="9" key="3">
    <citation type="submission" date="2025-09" db="UniProtKB">
        <authorList>
            <consortium name="Ensembl"/>
        </authorList>
    </citation>
    <scope>IDENTIFICATION</scope>
</reference>
<evidence type="ECO:0000256" key="3">
    <source>
        <dbReference type="ARBA" id="ARBA00022514"/>
    </source>
</evidence>
<evidence type="ECO:0000256" key="7">
    <source>
        <dbReference type="SAM" id="Phobius"/>
    </source>
</evidence>
<dbReference type="PANTHER" id="PTHR15151:SF2">
    <property type="entry name" value="TUMOR NECROSIS FACTOR LIGAND SUPERFAMILY MEMBER 13B"/>
    <property type="match status" value="1"/>
</dbReference>
<evidence type="ECO:0000313" key="10">
    <source>
        <dbReference type="Proteomes" id="UP000694412"/>
    </source>
</evidence>
<name>A0A8C2YE40_COTJA</name>
<keyword evidence="7" id="KW-1133">Transmembrane helix</keyword>
<dbReference type="GO" id="GO:0030890">
    <property type="term" value="P:positive regulation of B cell proliferation"/>
    <property type="evidence" value="ECO:0007669"/>
    <property type="project" value="TreeGrafter"/>
</dbReference>
<feature type="transmembrane region" description="Helical" evidence="7">
    <location>
        <begin position="37"/>
        <end position="57"/>
    </location>
</feature>
<keyword evidence="7" id="KW-0812">Transmembrane</keyword>
<dbReference type="Proteomes" id="UP000694412">
    <property type="component" value="Chromosome 1"/>
</dbReference>
<dbReference type="InterPro" id="IPR006052">
    <property type="entry name" value="TNF_dom"/>
</dbReference>
<keyword evidence="7" id="KW-0472">Membrane</keyword>
<protein>
    <submittedName>
        <fullName evidence="9">TNF superfamily member 13b</fullName>
    </submittedName>
</protein>
<proteinExistence type="inferred from homology"/>
<keyword evidence="4" id="KW-0964">Secreted</keyword>
<gene>
    <name evidence="9" type="primary">TNFSF13B</name>
</gene>
<evidence type="ECO:0000256" key="1">
    <source>
        <dbReference type="ARBA" id="ARBA00004613"/>
    </source>
</evidence>
<dbReference type="Ensembl" id="ENSCJPT00005027275.1">
    <property type="protein sequence ID" value="ENSCJPP00005019727.1"/>
    <property type="gene ID" value="ENSCJPG00005015962.1"/>
</dbReference>
<keyword evidence="6" id="KW-0325">Glycoprotein</keyword>
<comment type="similarity">
    <text evidence="2">Belongs to the tumor necrosis factor family.</text>
</comment>
<evidence type="ECO:0000259" key="8">
    <source>
        <dbReference type="PROSITE" id="PS50049"/>
    </source>
</evidence>
<dbReference type="GeneTree" id="ENSGT00940000157536"/>
<accession>A0A8C2YE40</accession>
<comment type="subcellular location">
    <subcellularLocation>
        <location evidence="1">Secreted</location>
    </subcellularLocation>
</comment>
<keyword evidence="3" id="KW-0202">Cytokine</keyword>
<dbReference type="InterPro" id="IPR051748">
    <property type="entry name" value="TNF_Ligand_Superfamily"/>
</dbReference>
<dbReference type="GO" id="GO:0005615">
    <property type="term" value="C:extracellular space"/>
    <property type="evidence" value="ECO:0007669"/>
    <property type="project" value="UniProtKB-KW"/>
</dbReference>
<evidence type="ECO:0000256" key="6">
    <source>
        <dbReference type="ARBA" id="ARBA00023180"/>
    </source>
</evidence>
<dbReference type="Gene3D" id="2.60.120.40">
    <property type="match status" value="1"/>
</dbReference>
<evidence type="ECO:0000256" key="2">
    <source>
        <dbReference type="ARBA" id="ARBA00008670"/>
    </source>
</evidence>
<sequence>MKSVDCVHVIQQKDTASSPSGPPGAASGTTGLFSVTFLWLAMLLSSCLAAVSLYHAITLKTELEALRSELIYRVRARSPLEQPPVSPGDKKAGAPVSSFLQVSAAGARQENRLPGPYPAESFQKEIWDGSRNRGRRSVVHTEETDQSPIYSSASPASSVLMLQACLQLIADSKSDIQQKDDSSIVPWLLSFKRGTALEEQGNKIVIKETGYFFIYGQVLYTDTTFAMGHLIQRKKAHVFGDDLSLVTLFRCIQNMPQSYPNNSCYTAGIAKLEEGDELQLTIPRRRAKISLDGDDYRVGDTYEADPMEGDLERLQDSRDLPVHCISGLHSFDQPQGYPREIQCQVKLTWKMKTQLQQKKDRV</sequence>
<dbReference type="GO" id="GO:0016020">
    <property type="term" value="C:membrane"/>
    <property type="evidence" value="ECO:0007669"/>
    <property type="project" value="InterPro"/>
</dbReference>
<evidence type="ECO:0000256" key="4">
    <source>
        <dbReference type="ARBA" id="ARBA00022525"/>
    </source>
</evidence>
<keyword evidence="10" id="KW-1185">Reference proteome</keyword>
<feature type="domain" description="THD" evidence="8">
    <location>
        <begin position="164"/>
        <end position="308"/>
    </location>
</feature>
<dbReference type="GO" id="GO:0005164">
    <property type="term" value="F:tumor necrosis factor receptor binding"/>
    <property type="evidence" value="ECO:0007669"/>
    <property type="project" value="InterPro"/>
</dbReference>
<organism evidence="9 10">
    <name type="scientific">Coturnix japonica</name>
    <name type="common">Japanese quail</name>
    <name type="synonym">Coturnix coturnix japonica</name>
    <dbReference type="NCBI Taxonomy" id="93934"/>
    <lineage>
        <taxon>Eukaryota</taxon>
        <taxon>Metazoa</taxon>
        <taxon>Chordata</taxon>
        <taxon>Craniata</taxon>
        <taxon>Vertebrata</taxon>
        <taxon>Euteleostomi</taxon>
        <taxon>Archelosauria</taxon>
        <taxon>Archosauria</taxon>
        <taxon>Dinosauria</taxon>
        <taxon>Saurischia</taxon>
        <taxon>Theropoda</taxon>
        <taxon>Coelurosauria</taxon>
        <taxon>Aves</taxon>
        <taxon>Neognathae</taxon>
        <taxon>Galloanserae</taxon>
        <taxon>Galliformes</taxon>
        <taxon>Phasianidae</taxon>
        <taxon>Perdicinae</taxon>
        <taxon>Coturnix</taxon>
    </lineage>
</organism>
<dbReference type="GO" id="GO:0005125">
    <property type="term" value="F:cytokine activity"/>
    <property type="evidence" value="ECO:0007669"/>
    <property type="project" value="UniProtKB-KW"/>
</dbReference>
<dbReference type="AlphaFoldDB" id="A0A8C2YE40"/>
<reference evidence="9" key="1">
    <citation type="submission" date="2015-11" db="EMBL/GenBank/DDBJ databases">
        <authorList>
            <consortium name="International Coturnix japonica Genome Analysis Consortium"/>
            <person name="Warren W."/>
            <person name="Burt D.W."/>
            <person name="Antin P.B."/>
            <person name="Lanford R."/>
            <person name="Gros J."/>
            <person name="Wilson R.K."/>
        </authorList>
    </citation>
    <scope>NUCLEOTIDE SEQUENCE [LARGE SCALE GENOMIC DNA]</scope>
</reference>
<dbReference type="PROSITE" id="PS50049">
    <property type="entry name" value="THD_2"/>
    <property type="match status" value="1"/>
</dbReference>
<evidence type="ECO:0000256" key="5">
    <source>
        <dbReference type="ARBA" id="ARBA00023157"/>
    </source>
</evidence>
<dbReference type="InterPro" id="IPR008983">
    <property type="entry name" value="Tumour_necrosis_fac-like_dom"/>
</dbReference>